<gene>
    <name evidence="1" type="ORF">PPTG_07823</name>
</gene>
<reference evidence="1 2" key="2">
    <citation type="submission" date="2013-11" db="EMBL/GenBank/DDBJ databases">
        <title>The Genome Sequence of Phytophthora parasitica INRA-310.</title>
        <authorList>
            <consortium name="The Broad Institute Genomics Platform"/>
            <person name="Russ C."/>
            <person name="Tyler B."/>
            <person name="Panabieres F."/>
            <person name="Shan W."/>
            <person name="Tripathy S."/>
            <person name="Grunwald N."/>
            <person name="Machado M."/>
            <person name="Johnson C.S."/>
            <person name="Arredondo F."/>
            <person name="Hong C."/>
            <person name="Coffey M."/>
            <person name="Young S.K."/>
            <person name="Zeng Q."/>
            <person name="Gargeya S."/>
            <person name="Fitzgerald M."/>
            <person name="Abouelleil A."/>
            <person name="Alvarado L."/>
            <person name="Chapman S.B."/>
            <person name="Gainer-Dewar J."/>
            <person name="Goldberg J."/>
            <person name="Griggs A."/>
            <person name="Gujja S."/>
            <person name="Hansen M."/>
            <person name="Howarth C."/>
            <person name="Imamovic A."/>
            <person name="Ireland A."/>
            <person name="Larimer J."/>
            <person name="McCowan C."/>
            <person name="Murphy C."/>
            <person name="Pearson M."/>
            <person name="Poon T.W."/>
            <person name="Priest M."/>
            <person name="Roberts A."/>
            <person name="Saif S."/>
            <person name="Shea T."/>
            <person name="Sykes S."/>
            <person name="Wortman J."/>
            <person name="Nusbaum C."/>
            <person name="Birren B."/>
        </authorList>
    </citation>
    <scope>NUCLEOTIDE SEQUENCE [LARGE SCALE GENOMIC DNA]</scope>
    <source>
        <strain evidence="1 2">INRA-310</strain>
    </source>
</reference>
<evidence type="ECO:0000313" key="1">
    <source>
        <dbReference type="EMBL" id="ETN14171.1"/>
    </source>
</evidence>
<dbReference type="VEuPathDB" id="FungiDB:PPTG_07823"/>
<protein>
    <submittedName>
        <fullName evidence="1">Uncharacterized protein</fullName>
    </submittedName>
</protein>
<reference evidence="2" key="1">
    <citation type="submission" date="2011-12" db="EMBL/GenBank/DDBJ databases">
        <authorList>
            <consortium name="The Broad Institute Genome Sequencing Platform"/>
            <person name="Russ C."/>
            <person name="Tyler B."/>
            <person name="Panabieres F."/>
            <person name="Shan W."/>
            <person name="Tripathy S."/>
            <person name="Grunwald N."/>
            <person name="Machado M."/>
            <person name="Young S.K."/>
            <person name="Zeng Q."/>
            <person name="Gargeya S."/>
            <person name="Fitzgerald M."/>
            <person name="Haas B."/>
            <person name="Abouelleil A."/>
            <person name="Alvarado L."/>
            <person name="Arachchi H.M."/>
            <person name="Berlin A."/>
            <person name="Chapman S.B."/>
            <person name="Gearin G."/>
            <person name="Goldberg J."/>
            <person name="Griggs A."/>
            <person name="Gujja S."/>
            <person name="Hansen M."/>
            <person name="Heiman D."/>
            <person name="Howarth C."/>
            <person name="Larimer J."/>
            <person name="Lui A."/>
            <person name="MacDonald P.J.P."/>
            <person name="McCowen C."/>
            <person name="Montmayeur A."/>
            <person name="Murphy C."/>
            <person name="Neiman D."/>
            <person name="Pearson M."/>
            <person name="Priest M."/>
            <person name="Roberts A."/>
            <person name="Saif S."/>
            <person name="Shea T."/>
            <person name="Sisk P."/>
            <person name="Stolte C."/>
            <person name="Sykes S."/>
            <person name="Wortman J."/>
            <person name="Nusbaum C."/>
            <person name="Birren B."/>
        </authorList>
    </citation>
    <scope>NUCLEOTIDE SEQUENCE [LARGE SCALE GENOMIC DNA]</scope>
    <source>
        <strain evidence="2">INRA-310</strain>
    </source>
</reference>
<dbReference type="EMBL" id="KI669573">
    <property type="protein sequence ID" value="ETN14171.1"/>
    <property type="molecule type" value="Genomic_DNA"/>
</dbReference>
<organism evidence="1 2">
    <name type="scientific">Phytophthora nicotianae (strain INRA-310)</name>
    <name type="common">Phytophthora parasitica</name>
    <dbReference type="NCBI Taxonomy" id="761204"/>
    <lineage>
        <taxon>Eukaryota</taxon>
        <taxon>Sar</taxon>
        <taxon>Stramenopiles</taxon>
        <taxon>Oomycota</taxon>
        <taxon>Peronosporomycetes</taxon>
        <taxon>Peronosporales</taxon>
        <taxon>Peronosporaceae</taxon>
        <taxon>Phytophthora</taxon>
    </lineage>
</organism>
<name>W2QMI8_PHYN3</name>
<dbReference type="AlphaFoldDB" id="W2QMI8"/>
<sequence length="170" mass="18996">MQDENAAVFAQHQVHATYAIVNLGESCVSMVKIVLLRDEGIFAELHGVRVCTRGMADGWRTAPINGINRGEERTPRRVSQRRVRASSCMTSLKRDYPGIARTTPQDSKMVDATARLLRPLYCTGLPLIHRTAGDSSIDCSTTQYLSLRPTHSFCRIHNRFNVSIVCDCCK</sequence>
<dbReference type="RefSeq" id="XP_008900440.1">
    <property type="nucleotide sequence ID" value="XM_008902192.1"/>
</dbReference>
<dbReference type="GeneID" id="20177662"/>
<dbReference type="Proteomes" id="UP000018817">
    <property type="component" value="Unassembled WGS sequence"/>
</dbReference>
<proteinExistence type="predicted"/>
<evidence type="ECO:0000313" key="2">
    <source>
        <dbReference type="Proteomes" id="UP000018817"/>
    </source>
</evidence>
<accession>W2QMI8</accession>